<dbReference type="Proteomes" id="UP000001861">
    <property type="component" value="Unassembled WGS sequence"/>
</dbReference>
<organism evidence="3 4">
    <name type="scientific">Coprinopsis cinerea (strain Okayama-7 / 130 / ATCC MYA-4618 / FGSC 9003)</name>
    <name type="common">Inky cap fungus</name>
    <name type="synonym">Hormographiella aspergillata</name>
    <dbReference type="NCBI Taxonomy" id="240176"/>
    <lineage>
        <taxon>Eukaryota</taxon>
        <taxon>Fungi</taxon>
        <taxon>Dikarya</taxon>
        <taxon>Basidiomycota</taxon>
        <taxon>Agaricomycotina</taxon>
        <taxon>Agaricomycetes</taxon>
        <taxon>Agaricomycetidae</taxon>
        <taxon>Agaricales</taxon>
        <taxon>Agaricineae</taxon>
        <taxon>Psathyrellaceae</taxon>
        <taxon>Coprinopsis</taxon>
    </lineage>
</organism>
<feature type="region of interest" description="Disordered" evidence="1">
    <location>
        <begin position="63"/>
        <end position="85"/>
    </location>
</feature>
<dbReference type="OrthoDB" id="10644835at2759"/>
<comment type="caution">
    <text evidence="3">The sequence shown here is derived from an EMBL/GenBank/DDBJ whole genome shotgun (WGS) entry which is preliminary data.</text>
</comment>
<feature type="region of interest" description="Disordered" evidence="1">
    <location>
        <begin position="144"/>
        <end position="172"/>
    </location>
</feature>
<dbReference type="KEGG" id="cci:CC1G_05550"/>
<gene>
    <name evidence="3" type="ORF">CC1G_05550</name>
</gene>
<evidence type="ECO:0000256" key="1">
    <source>
        <dbReference type="SAM" id="MobiDB-lite"/>
    </source>
</evidence>
<feature type="signal peptide" evidence="2">
    <location>
        <begin position="1"/>
        <end position="30"/>
    </location>
</feature>
<dbReference type="VEuPathDB" id="FungiDB:CC1G_05550"/>
<accession>A8P1C8</accession>
<evidence type="ECO:0000256" key="2">
    <source>
        <dbReference type="SAM" id="SignalP"/>
    </source>
</evidence>
<proteinExistence type="predicted"/>
<reference evidence="3 4" key="1">
    <citation type="journal article" date="2010" name="Proc. Natl. Acad. Sci. U.S.A.">
        <title>Insights into evolution of multicellular fungi from the assembled chromosomes of the mushroom Coprinopsis cinerea (Coprinus cinereus).</title>
        <authorList>
            <person name="Stajich J.E."/>
            <person name="Wilke S.K."/>
            <person name="Ahren D."/>
            <person name="Au C.H."/>
            <person name="Birren B.W."/>
            <person name="Borodovsky M."/>
            <person name="Burns C."/>
            <person name="Canback B."/>
            <person name="Casselton L.A."/>
            <person name="Cheng C.K."/>
            <person name="Deng J."/>
            <person name="Dietrich F.S."/>
            <person name="Fargo D.C."/>
            <person name="Farman M.L."/>
            <person name="Gathman A.C."/>
            <person name="Goldberg J."/>
            <person name="Guigo R."/>
            <person name="Hoegger P.J."/>
            <person name="Hooker J.B."/>
            <person name="Huggins A."/>
            <person name="James T.Y."/>
            <person name="Kamada T."/>
            <person name="Kilaru S."/>
            <person name="Kodira C."/>
            <person name="Kues U."/>
            <person name="Kupfer D."/>
            <person name="Kwan H.S."/>
            <person name="Lomsadze A."/>
            <person name="Li W."/>
            <person name="Lilly W.W."/>
            <person name="Ma L.J."/>
            <person name="Mackey A.J."/>
            <person name="Manning G."/>
            <person name="Martin F."/>
            <person name="Muraguchi H."/>
            <person name="Natvig D.O."/>
            <person name="Palmerini H."/>
            <person name="Ramesh M.A."/>
            <person name="Rehmeyer C.J."/>
            <person name="Roe B.A."/>
            <person name="Shenoy N."/>
            <person name="Stanke M."/>
            <person name="Ter-Hovhannisyan V."/>
            <person name="Tunlid A."/>
            <person name="Velagapudi R."/>
            <person name="Vision T.J."/>
            <person name="Zeng Q."/>
            <person name="Zolan M.E."/>
            <person name="Pukkila P.J."/>
        </authorList>
    </citation>
    <scope>NUCLEOTIDE SEQUENCE [LARGE SCALE GENOMIC DNA]</scope>
    <source>
        <strain evidence="4">Okayama-7 / 130 / ATCC MYA-4618 / FGSC 9003</strain>
    </source>
</reference>
<name>A8P1C8_COPC7</name>
<evidence type="ECO:0000313" key="3">
    <source>
        <dbReference type="EMBL" id="EAU83646.2"/>
    </source>
</evidence>
<feature type="compositionally biased region" description="Basic residues" evidence="1">
    <location>
        <begin position="156"/>
        <end position="171"/>
    </location>
</feature>
<dbReference type="EMBL" id="AACS02000013">
    <property type="protein sequence ID" value="EAU83646.2"/>
    <property type="molecule type" value="Genomic_DNA"/>
</dbReference>
<dbReference type="InParanoid" id="A8P1C8"/>
<sequence length="257" mass="28709">MSYSNHHRLRLVFELCLLSLSVLPIEFSNALSDPQIHLSHPLRQAKPLPLAVPESTAFVDPTSISRHRKPSERHRQTVWPAPGGGPTPVPILIGEPCGGKDHLGPTECAPDPHYVVECVAVPEDERAPVDEFYRPHVPHLLHPLLPRKSSPTTMRTRTKKTKLKSQKRKKSQAIGSYFALPTRRIHVDRSTAPLPPRTSSSRPFLPRQPESNATLRVRVQLSHQDVLESTASVRDVVNMVSFPGLGGLNRRVRMPLN</sequence>
<evidence type="ECO:0000313" key="4">
    <source>
        <dbReference type="Proteomes" id="UP000001861"/>
    </source>
</evidence>
<protein>
    <submittedName>
        <fullName evidence="3">Uncharacterized protein</fullName>
    </submittedName>
</protein>
<keyword evidence="4" id="KW-1185">Reference proteome</keyword>
<dbReference type="AlphaFoldDB" id="A8P1C8"/>
<dbReference type="HOGENOM" id="CLU_1081890_0_0_1"/>
<dbReference type="RefSeq" id="XP_001838069.2">
    <property type="nucleotide sequence ID" value="XM_001838017.2"/>
</dbReference>
<feature type="chain" id="PRO_5002724944" evidence="2">
    <location>
        <begin position="31"/>
        <end position="257"/>
    </location>
</feature>
<dbReference type="GeneID" id="6014638"/>
<feature type="region of interest" description="Disordered" evidence="1">
    <location>
        <begin position="188"/>
        <end position="211"/>
    </location>
</feature>
<feature type="compositionally biased region" description="Low complexity" evidence="1">
    <location>
        <begin position="144"/>
        <end position="155"/>
    </location>
</feature>
<keyword evidence="2" id="KW-0732">Signal</keyword>